<name>B4DAB9_9BACT</name>
<evidence type="ECO:0000313" key="2">
    <source>
        <dbReference type="Proteomes" id="UP000005824"/>
    </source>
</evidence>
<dbReference type="Proteomes" id="UP000005824">
    <property type="component" value="Unassembled WGS sequence"/>
</dbReference>
<accession>B4DAB9</accession>
<evidence type="ECO:0000313" key="1">
    <source>
        <dbReference type="EMBL" id="EDY16580.1"/>
    </source>
</evidence>
<protein>
    <submittedName>
        <fullName evidence="1">Uncharacterized protein</fullName>
    </submittedName>
</protein>
<proteinExistence type="predicted"/>
<organism evidence="1 2">
    <name type="scientific">Chthoniobacter flavus Ellin428</name>
    <dbReference type="NCBI Taxonomy" id="497964"/>
    <lineage>
        <taxon>Bacteria</taxon>
        <taxon>Pseudomonadati</taxon>
        <taxon>Verrucomicrobiota</taxon>
        <taxon>Spartobacteria</taxon>
        <taxon>Chthoniobacterales</taxon>
        <taxon>Chthoniobacteraceae</taxon>
        <taxon>Chthoniobacter</taxon>
    </lineage>
</organism>
<keyword evidence="2" id="KW-1185">Reference proteome</keyword>
<dbReference type="STRING" id="497964.CfE428DRAFT_5859"/>
<dbReference type="AlphaFoldDB" id="B4DAB9"/>
<sequence>MRNPEERCLKCKLSPTALVPSRAQHGDRRVHRVLSLAPELFARFTEAARFFGGDQWTTKHEQELDQFLVPLFWTKVIPHINNPLNEPD</sequence>
<reference evidence="1 2" key="1">
    <citation type="journal article" date="2011" name="J. Bacteriol.">
        <title>Genome sequence of Chthoniobacter flavus Ellin428, an aerobic heterotrophic soil bacterium.</title>
        <authorList>
            <person name="Kant R."/>
            <person name="van Passel M.W."/>
            <person name="Palva A."/>
            <person name="Lucas S."/>
            <person name="Lapidus A."/>
            <person name="Glavina Del Rio T."/>
            <person name="Dalin E."/>
            <person name="Tice H."/>
            <person name="Bruce D."/>
            <person name="Goodwin L."/>
            <person name="Pitluck S."/>
            <person name="Larimer F.W."/>
            <person name="Land M.L."/>
            <person name="Hauser L."/>
            <person name="Sangwan P."/>
            <person name="de Vos W.M."/>
            <person name="Janssen P.H."/>
            <person name="Smidt H."/>
        </authorList>
    </citation>
    <scope>NUCLEOTIDE SEQUENCE [LARGE SCALE GENOMIC DNA]</scope>
    <source>
        <strain evidence="1 2">Ellin428</strain>
    </source>
</reference>
<dbReference type="InParanoid" id="B4DAB9"/>
<comment type="caution">
    <text evidence="1">The sequence shown here is derived from an EMBL/GenBank/DDBJ whole genome shotgun (WGS) entry which is preliminary data.</text>
</comment>
<gene>
    <name evidence="1" type="ORF">CfE428DRAFT_5859</name>
</gene>
<dbReference type="EMBL" id="ABVL01000030">
    <property type="protein sequence ID" value="EDY16580.1"/>
    <property type="molecule type" value="Genomic_DNA"/>
</dbReference>